<keyword evidence="3" id="KW-1185">Reference proteome</keyword>
<name>A0A6A6XQU0_9PLEO</name>
<dbReference type="OrthoDB" id="3641178at2759"/>
<proteinExistence type="predicted"/>
<evidence type="ECO:0000313" key="3">
    <source>
        <dbReference type="Proteomes" id="UP000799757"/>
    </source>
</evidence>
<feature type="compositionally biased region" description="Polar residues" evidence="1">
    <location>
        <begin position="125"/>
        <end position="141"/>
    </location>
</feature>
<evidence type="ECO:0000256" key="1">
    <source>
        <dbReference type="SAM" id="MobiDB-lite"/>
    </source>
</evidence>
<dbReference type="Proteomes" id="UP000799757">
    <property type="component" value="Unassembled WGS sequence"/>
</dbReference>
<reference evidence="2" key="1">
    <citation type="journal article" date="2020" name="Stud. Mycol.">
        <title>101 Dothideomycetes genomes: a test case for predicting lifestyles and emergence of pathogens.</title>
        <authorList>
            <person name="Haridas S."/>
            <person name="Albert R."/>
            <person name="Binder M."/>
            <person name="Bloem J."/>
            <person name="Labutti K."/>
            <person name="Salamov A."/>
            <person name="Andreopoulos B."/>
            <person name="Baker S."/>
            <person name="Barry K."/>
            <person name="Bills G."/>
            <person name="Bluhm B."/>
            <person name="Cannon C."/>
            <person name="Castanera R."/>
            <person name="Culley D."/>
            <person name="Daum C."/>
            <person name="Ezra D."/>
            <person name="Gonzalez J."/>
            <person name="Henrissat B."/>
            <person name="Kuo A."/>
            <person name="Liang C."/>
            <person name="Lipzen A."/>
            <person name="Lutzoni F."/>
            <person name="Magnuson J."/>
            <person name="Mondo S."/>
            <person name="Nolan M."/>
            <person name="Ohm R."/>
            <person name="Pangilinan J."/>
            <person name="Park H.-J."/>
            <person name="Ramirez L."/>
            <person name="Alfaro M."/>
            <person name="Sun H."/>
            <person name="Tritt A."/>
            <person name="Yoshinaga Y."/>
            <person name="Zwiers L.-H."/>
            <person name="Turgeon B."/>
            <person name="Goodwin S."/>
            <person name="Spatafora J."/>
            <person name="Crous P."/>
            <person name="Grigoriev I."/>
        </authorList>
    </citation>
    <scope>NUCLEOTIDE SEQUENCE</scope>
    <source>
        <strain evidence="2">CBS 109.77</strain>
    </source>
</reference>
<organism evidence="2 3">
    <name type="scientific">Melanomma pulvis-pyrius CBS 109.77</name>
    <dbReference type="NCBI Taxonomy" id="1314802"/>
    <lineage>
        <taxon>Eukaryota</taxon>
        <taxon>Fungi</taxon>
        <taxon>Dikarya</taxon>
        <taxon>Ascomycota</taxon>
        <taxon>Pezizomycotina</taxon>
        <taxon>Dothideomycetes</taxon>
        <taxon>Pleosporomycetidae</taxon>
        <taxon>Pleosporales</taxon>
        <taxon>Melanommataceae</taxon>
        <taxon>Melanomma</taxon>
    </lineage>
</organism>
<gene>
    <name evidence="2" type="ORF">K505DRAFT_358026</name>
</gene>
<protein>
    <submittedName>
        <fullName evidence="2">Uncharacterized protein</fullName>
    </submittedName>
</protein>
<dbReference type="AlphaFoldDB" id="A0A6A6XQU0"/>
<evidence type="ECO:0000313" key="2">
    <source>
        <dbReference type="EMBL" id="KAF2797897.1"/>
    </source>
</evidence>
<dbReference type="EMBL" id="MU001796">
    <property type="protein sequence ID" value="KAF2797897.1"/>
    <property type="molecule type" value="Genomic_DNA"/>
</dbReference>
<feature type="region of interest" description="Disordered" evidence="1">
    <location>
        <begin position="103"/>
        <end position="142"/>
    </location>
</feature>
<accession>A0A6A6XQU0</accession>
<sequence length="299" mass="33973">MHPALNYHEMKAKIPMIKHLFQTRHYIQCAAECKRLLTSSNIYEIHPVHQACLNFYFALSHDTMAREASMRNRVPELDLAEKHYIAALVSLTPSEPQRLENIQEFQSPTSSTSEDEPNYIGRRPSATSLNSQHSNASSETSYADDDDFFADWERPARKSEQFKHSTSYQNIQDKYAQTPKLQPKQKPSPIITRPTHSTHSIYQEQFFADLSAFTAMVQSHLASVRELKEASAVAGNRFSFSTRSRSSTVGSRPVSRDSIVHGDAAGMENLRLSRRSMVFRPRFDSSSVQELCQDALAEL</sequence>
<feature type="compositionally biased region" description="Polar residues" evidence="1">
    <location>
        <begin position="103"/>
        <end position="112"/>
    </location>
</feature>